<proteinExistence type="predicted"/>
<dbReference type="Proteomes" id="UP000198711">
    <property type="component" value="Unassembled WGS sequence"/>
</dbReference>
<evidence type="ECO:0000256" key="1">
    <source>
        <dbReference type="SAM" id="Phobius"/>
    </source>
</evidence>
<feature type="transmembrane region" description="Helical" evidence="1">
    <location>
        <begin position="7"/>
        <end position="25"/>
    </location>
</feature>
<evidence type="ECO:0008006" key="4">
    <source>
        <dbReference type="Google" id="ProtNLM"/>
    </source>
</evidence>
<keyword evidence="3" id="KW-1185">Reference proteome</keyword>
<dbReference type="EMBL" id="FNNO01000002">
    <property type="protein sequence ID" value="SDW35520.1"/>
    <property type="molecule type" value="Genomic_DNA"/>
</dbReference>
<organism evidence="2 3">
    <name type="scientific">Hydrobacter penzbergensis</name>
    <dbReference type="NCBI Taxonomy" id="1235997"/>
    <lineage>
        <taxon>Bacteria</taxon>
        <taxon>Pseudomonadati</taxon>
        <taxon>Bacteroidota</taxon>
        <taxon>Chitinophagia</taxon>
        <taxon>Chitinophagales</taxon>
        <taxon>Chitinophagaceae</taxon>
        <taxon>Hydrobacter</taxon>
    </lineage>
</organism>
<dbReference type="AlphaFoldDB" id="A0A8X8LDY4"/>
<feature type="transmembrane region" description="Helical" evidence="1">
    <location>
        <begin position="45"/>
        <end position="64"/>
    </location>
</feature>
<gene>
    <name evidence="2" type="ORF">SAMN05444410_10286</name>
</gene>
<comment type="caution">
    <text evidence="2">The sequence shown here is derived from an EMBL/GenBank/DDBJ whole genome shotgun (WGS) entry which is preliminary data.</text>
</comment>
<name>A0A8X8LDY4_9BACT</name>
<dbReference type="InterPro" id="IPR025635">
    <property type="entry name" value="DUF4293"/>
</dbReference>
<feature type="transmembrane region" description="Helical" evidence="1">
    <location>
        <begin position="101"/>
        <end position="122"/>
    </location>
</feature>
<reference evidence="2 3" key="1">
    <citation type="submission" date="2016-10" db="EMBL/GenBank/DDBJ databases">
        <authorList>
            <person name="Varghese N."/>
            <person name="Submissions S."/>
        </authorList>
    </citation>
    <scope>NUCLEOTIDE SEQUENCE [LARGE SCALE GENOMIC DNA]</scope>
    <source>
        <strain evidence="2 3">DSM 25353</strain>
    </source>
</reference>
<keyword evidence="1" id="KW-0472">Membrane</keyword>
<protein>
    <recommendedName>
        <fullName evidence="4">DUF4293 family protein</fullName>
    </recommendedName>
</protein>
<keyword evidence="1" id="KW-0812">Transmembrane</keyword>
<dbReference type="Pfam" id="PF14126">
    <property type="entry name" value="DUF4293"/>
    <property type="match status" value="1"/>
</dbReference>
<evidence type="ECO:0000313" key="2">
    <source>
        <dbReference type="EMBL" id="SDW35520.1"/>
    </source>
</evidence>
<accession>A0A8X8LDY4</accession>
<evidence type="ECO:0000313" key="3">
    <source>
        <dbReference type="Proteomes" id="UP000198711"/>
    </source>
</evidence>
<sequence>MVQRIQSLWLLFAGICGFTTLKLPFYIGSKGNTPAEDFTAVSSTYLMILAVAVAVVALIDIFLYKNRGLQLKLGLAGFAGSILYLGLAFSKTKQYDTGGIALTSVFSFAIPVFYLLAIRGIYKDEKLVKSADRLR</sequence>
<dbReference type="RefSeq" id="WP_092722134.1">
    <property type="nucleotide sequence ID" value="NZ_FNNO01000002.1"/>
</dbReference>
<feature type="transmembrane region" description="Helical" evidence="1">
    <location>
        <begin position="71"/>
        <end position="89"/>
    </location>
</feature>
<keyword evidence="1" id="KW-1133">Transmembrane helix</keyword>